<dbReference type="OrthoDB" id="3064516at2759"/>
<feature type="binding site" evidence="7">
    <location>
        <position position="271"/>
    </location>
    <ligand>
        <name>Zn(2+)</name>
        <dbReference type="ChEBI" id="CHEBI:29105"/>
        <label>1</label>
    </ligand>
</feature>
<feature type="binding site" evidence="7">
    <location>
        <position position="582"/>
    </location>
    <ligand>
        <name>Zn(2+)</name>
        <dbReference type="ChEBI" id="CHEBI:29105"/>
        <label>1</label>
    </ligand>
</feature>
<comment type="caution">
    <text evidence="8">The sequence shown here is derived from an EMBL/GenBank/DDBJ whole genome shotgun (WGS) entry which is preliminary data.</text>
</comment>
<evidence type="ECO:0000256" key="5">
    <source>
        <dbReference type="ARBA" id="ARBA00022833"/>
    </source>
</evidence>
<evidence type="ECO:0000313" key="8">
    <source>
        <dbReference type="EMBL" id="GMG23832.1"/>
    </source>
</evidence>
<dbReference type="AlphaFoldDB" id="A0A9W6YUH6"/>
<feature type="binding site" evidence="7">
    <location>
        <position position="233"/>
    </location>
    <ligand>
        <name>Zn(2+)</name>
        <dbReference type="ChEBI" id="CHEBI:29105"/>
        <label>2</label>
    </ligand>
</feature>
<feature type="active site" evidence="6">
    <location>
        <position position="202"/>
    </location>
</feature>
<evidence type="ECO:0000256" key="6">
    <source>
        <dbReference type="PIRSR" id="PIRSR037217-1"/>
    </source>
</evidence>
<proteinExistence type="inferred from homology"/>
<dbReference type="InterPro" id="IPR002933">
    <property type="entry name" value="Peptidase_M20"/>
</dbReference>
<evidence type="ECO:0000256" key="3">
    <source>
        <dbReference type="ARBA" id="ARBA00022723"/>
    </source>
</evidence>
<evidence type="ECO:0000256" key="2">
    <source>
        <dbReference type="ARBA" id="ARBA00022670"/>
    </source>
</evidence>
<evidence type="ECO:0000313" key="9">
    <source>
        <dbReference type="Proteomes" id="UP001165063"/>
    </source>
</evidence>
<dbReference type="InterPro" id="IPR017141">
    <property type="entry name" value="Pept_M20_carboxypep"/>
</dbReference>
<keyword evidence="2" id="KW-0645">Protease</keyword>
<evidence type="ECO:0000256" key="7">
    <source>
        <dbReference type="PIRSR" id="PIRSR037217-2"/>
    </source>
</evidence>
<evidence type="ECO:0000256" key="1">
    <source>
        <dbReference type="ARBA" id="ARBA00006247"/>
    </source>
</evidence>
<gene>
    <name evidence="8" type="ORF">Amon01_000284900</name>
</gene>
<keyword evidence="5 7" id="KW-0862">Zinc</keyword>
<reference evidence="8" key="1">
    <citation type="submission" date="2023-04" db="EMBL/GenBank/DDBJ databases">
        <title>Ambrosiozyma monospora NBRC 1965.</title>
        <authorList>
            <person name="Ichikawa N."/>
            <person name="Sato H."/>
            <person name="Tonouchi N."/>
        </authorList>
    </citation>
    <scope>NUCLEOTIDE SEQUENCE</scope>
    <source>
        <strain evidence="8">NBRC 1965</strain>
    </source>
</reference>
<dbReference type="PIRSF" id="PIRSF037217">
    <property type="entry name" value="Carboxypeptidase_S"/>
    <property type="match status" value="1"/>
</dbReference>
<dbReference type="Gene3D" id="3.30.70.360">
    <property type="match status" value="1"/>
</dbReference>
<dbReference type="Gene3D" id="1.10.150.900">
    <property type="match status" value="1"/>
</dbReference>
<dbReference type="InterPro" id="IPR036264">
    <property type="entry name" value="Bact_exopeptidase_dim_dom"/>
</dbReference>
<dbReference type="GO" id="GO:0000328">
    <property type="term" value="C:fungal-type vacuole lumen"/>
    <property type="evidence" value="ECO:0007669"/>
    <property type="project" value="TreeGrafter"/>
</dbReference>
<sequence>MSSFYSDQEKLANIEEYHSDHNTSRPRTSVSKKFRWHILGLFFLLSTTGYFFNRQSDGSEYDHELNDSSQLVSALGQSDSFINGQVFNLKKKPSTESLCPVYEKAIISSSAKSKADYFLHDPEFRNLSASRLSQAVQIPTWVDDSITDYSKFGKFHEFLESEFKNVFDAASSVHKVNEYGLILEFAGSNSSLKPILFMAHQDTVPLNDPKDWEKDPLSGEYDGENVYGRGSSDCKNLLIGLFETFDALVKDGFLNGKNKRTVILSSGFDEENSGFQGAGHLAPFLLERYGPDSISHIIDEGSIAYVPGSSGGAIGIIATGEKGHFDVEIEVTAPGGHSSIPRDHTSIGYLSQFLTRYEYEQFTPLLTLDNPFLATLQCLAEHTETLPEKVRKNVLKAHQSPKANKKVLEFLKKNLMLRYLAETSQAIDLIKGGDKANSLPQSVTALINHRIAHGNTVQTIWKKLAKYARAVAFENGLGLTVDGIEVLPKTDNGHIDVRAAEPPLAVAPITPVGDDIWINLASHLRSFYEDLVFPELYSNDTDSVYVPAPGIMTGNTDTKHYWELTNHIFRFEPGVQGDYNIHGLNEFIPLDSHLQVIAFYYQYIQDFDHFY</sequence>
<dbReference type="CDD" id="cd05674">
    <property type="entry name" value="M20_yscS"/>
    <property type="match status" value="1"/>
</dbReference>
<evidence type="ECO:0000256" key="4">
    <source>
        <dbReference type="ARBA" id="ARBA00022801"/>
    </source>
</evidence>
<keyword evidence="9" id="KW-1185">Reference proteome</keyword>
<dbReference type="Pfam" id="PF01546">
    <property type="entry name" value="Peptidase_M20"/>
    <property type="match status" value="1"/>
</dbReference>
<dbReference type="PANTHER" id="PTHR45962:SF1">
    <property type="entry name" value="N-FATTY-ACYL-AMINO ACID SYNTHASE_HYDROLASE PM20D1"/>
    <property type="match status" value="1"/>
</dbReference>
<comment type="similarity">
    <text evidence="1">Belongs to the peptidase M20A family.</text>
</comment>
<name>A0A9W6YUH6_AMBMO</name>
<protein>
    <submittedName>
        <fullName evidence="8">Unnamed protein product</fullName>
    </submittedName>
</protein>
<dbReference type="GO" id="GO:0051603">
    <property type="term" value="P:proteolysis involved in protein catabolic process"/>
    <property type="evidence" value="ECO:0007669"/>
    <property type="project" value="TreeGrafter"/>
</dbReference>
<dbReference type="GO" id="GO:0004181">
    <property type="term" value="F:metallocarboxypeptidase activity"/>
    <property type="evidence" value="ECO:0007669"/>
    <property type="project" value="InterPro"/>
</dbReference>
<keyword evidence="4" id="KW-0378">Hydrolase</keyword>
<dbReference type="Gene3D" id="3.40.630.10">
    <property type="entry name" value="Zn peptidases"/>
    <property type="match status" value="1"/>
</dbReference>
<dbReference type="SUPFAM" id="SSF55031">
    <property type="entry name" value="Bacterial exopeptidase dimerisation domain"/>
    <property type="match status" value="1"/>
</dbReference>
<keyword evidence="3 7" id="KW-0479">Metal-binding</keyword>
<feature type="binding site" evidence="7">
    <location>
        <position position="200"/>
    </location>
    <ligand>
        <name>Zn(2+)</name>
        <dbReference type="ChEBI" id="CHEBI:29105"/>
        <label>2</label>
    </ligand>
</feature>
<dbReference type="PROSITE" id="PS00758">
    <property type="entry name" value="ARGE_DAPE_CPG2_1"/>
    <property type="match status" value="1"/>
</dbReference>
<dbReference type="InterPro" id="IPR001261">
    <property type="entry name" value="ArgE/DapE_CS"/>
</dbReference>
<feature type="binding site" evidence="7">
    <location>
        <position position="233"/>
    </location>
    <ligand>
        <name>Zn(2+)</name>
        <dbReference type="ChEBI" id="CHEBI:29105"/>
        <label>1</label>
    </ligand>
</feature>
<dbReference type="GO" id="GO:0046872">
    <property type="term" value="F:metal ion binding"/>
    <property type="evidence" value="ECO:0007669"/>
    <property type="project" value="UniProtKB-KW"/>
</dbReference>
<dbReference type="PANTHER" id="PTHR45962">
    <property type="entry name" value="N-FATTY-ACYL-AMINO ACID SYNTHASE/HYDROLASE PM20D1"/>
    <property type="match status" value="1"/>
</dbReference>
<dbReference type="EMBL" id="BSXU01001103">
    <property type="protein sequence ID" value="GMG23832.1"/>
    <property type="molecule type" value="Genomic_DNA"/>
</dbReference>
<accession>A0A9W6YUH6</accession>
<dbReference type="InterPro" id="IPR047177">
    <property type="entry name" value="Pept_M20A"/>
</dbReference>
<feature type="binding site" evidence="7">
    <location>
        <position position="299"/>
    </location>
    <ligand>
        <name>Zn(2+)</name>
        <dbReference type="ChEBI" id="CHEBI:29105"/>
        <label>2</label>
    </ligand>
</feature>
<dbReference type="SUPFAM" id="SSF53187">
    <property type="entry name" value="Zn-dependent exopeptidases"/>
    <property type="match status" value="1"/>
</dbReference>
<feature type="active site" description="Proton acceptor" evidence="6">
    <location>
        <position position="270"/>
    </location>
</feature>
<dbReference type="Proteomes" id="UP001165063">
    <property type="component" value="Unassembled WGS sequence"/>
</dbReference>
<organism evidence="8 9">
    <name type="scientific">Ambrosiozyma monospora</name>
    <name type="common">Yeast</name>
    <name type="synonym">Endomycopsis monosporus</name>
    <dbReference type="NCBI Taxonomy" id="43982"/>
    <lineage>
        <taxon>Eukaryota</taxon>
        <taxon>Fungi</taxon>
        <taxon>Dikarya</taxon>
        <taxon>Ascomycota</taxon>
        <taxon>Saccharomycotina</taxon>
        <taxon>Pichiomycetes</taxon>
        <taxon>Pichiales</taxon>
        <taxon>Pichiaceae</taxon>
        <taxon>Ambrosiozyma</taxon>
    </lineage>
</organism>